<evidence type="ECO:0000313" key="1">
    <source>
        <dbReference type="EMBL" id="RRJ53999.1"/>
    </source>
</evidence>
<keyword evidence="2" id="KW-1185">Reference proteome</keyword>
<dbReference type="Proteomes" id="UP000267017">
    <property type="component" value="Unassembled WGS sequence"/>
</dbReference>
<name>A0A3P3T932_9BACL</name>
<protein>
    <submittedName>
        <fullName evidence="1">Uncharacterized protein</fullName>
    </submittedName>
</protein>
<dbReference type="OrthoDB" id="9943086at2"/>
<reference evidence="1 2" key="1">
    <citation type="submission" date="2018-11" db="EMBL/GenBank/DDBJ databases">
        <title>Genome sequencing of Paenibacillus sp. KCOM 3021 (= ChDC PVNT-B20).</title>
        <authorList>
            <person name="Kook J.-K."/>
            <person name="Park S.-N."/>
            <person name="Lim Y.K."/>
        </authorList>
    </citation>
    <scope>NUCLEOTIDE SEQUENCE [LARGE SCALE GENOMIC DNA]</scope>
    <source>
        <strain evidence="1 2">KCOM 3021</strain>
    </source>
</reference>
<dbReference type="EMBL" id="RRCN01000003">
    <property type="protein sequence ID" value="RRJ53999.1"/>
    <property type="molecule type" value="Genomic_DNA"/>
</dbReference>
<dbReference type="RefSeq" id="WP_128636107.1">
    <property type="nucleotide sequence ID" value="NZ_RRCN01000003.1"/>
</dbReference>
<gene>
    <name evidence="1" type="ORF">EHV15_36165</name>
</gene>
<sequence>MVGSLHIAGYFFCCMLRIKTKKGADFNWFEMGSCMGGKRKDPDEVIKTISINLKQKVLDEIAKEGNPKHVIEALVNSKYSK</sequence>
<dbReference type="AlphaFoldDB" id="A0A3P3T932"/>
<accession>A0A3P3T932</accession>
<proteinExistence type="predicted"/>
<evidence type="ECO:0000313" key="2">
    <source>
        <dbReference type="Proteomes" id="UP000267017"/>
    </source>
</evidence>
<organism evidence="1 2">
    <name type="scientific">Paenibacillus oralis</name>
    <dbReference type="NCBI Taxonomy" id="2490856"/>
    <lineage>
        <taxon>Bacteria</taxon>
        <taxon>Bacillati</taxon>
        <taxon>Bacillota</taxon>
        <taxon>Bacilli</taxon>
        <taxon>Bacillales</taxon>
        <taxon>Paenibacillaceae</taxon>
        <taxon>Paenibacillus</taxon>
    </lineage>
</organism>
<comment type="caution">
    <text evidence="1">The sequence shown here is derived from an EMBL/GenBank/DDBJ whole genome shotgun (WGS) entry which is preliminary data.</text>
</comment>